<dbReference type="SUPFAM" id="SSF53271">
    <property type="entry name" value="PRTase-like"/>
    <property type="match status" value="1"/>
</dbReference>
<organism evidence="2 3">
    <name type="scientific">Rubellimicrobium mesophilum DSM 19309</name>
    <dbReference type="NCBI Taxonomy" id="442562"/>
    <lineage>
        <taxon>Bacteria</taxon>
        <taxon>Pseudomonadati</taxon>
        <taxon>Pseudomonadota</taxon>
        <taxon>Alphaproteobacteria</taxon>
        <taxon>Rhodobacterales</taxon>
        <taxon>Roseobacteraceae</taxon>
        <taxon>Rubellimicrobium</taxon>
    </lineage>
</organism>
<proteinExistence type="predicted"/>
<comment type="caution">
    <text evidence="2">The sequence shown here is derived from an EMBL/GenBank/DDBJ whole genome shotgun (WGS) entry which is preliminary data.</text>
</comment>
<keyword evidence="3" id="KW-1185">Reference proteome</keyword>
<dbReference type="CDD" id="cd06223">
    <property type="entry name" value="PRTases_typeI"/>
    <property type="match status" value="1"/>
</dbReference>
<dbReference type="PATRIC" id="fig|442562.3.peg.1077"/>
<dbReference type="Pfam" id="PF00156">
    <property type="entry name" value="Pribosyltran"/>
    <property type="match status" value="1"/>
</dbReference>
<dbReference type="STRING" id="442562.Rumeso_01085"/>
<dbReference type="Proteomes" id="UP000019666">
    <property type="component" value="Unassembled WGS sequence"/>
</dbReference>
<feature type="domain" description="Phosphoribosyltransferase" evidence="1">
    <location>
        <begin position="26"/>
        <end position="176"/>
    </location>
</feature>
<dbReference type="Gene3D" id="3.30.1310.20">
    <property type="entry name" value="PRTase-like"/>
    <property type="match status" value="1"/>
</dbReference>
<reference evidence="2 3" key="1">
    <citation type="submission" date="2013-02" db="EMBL/GenBank/DDBJ databases">
        <authorList>
            <person name="Fiebig A."/>
            <person name="Goeker M."/>
            <person name="Klenk H.-P.P."/>
        </authorList>
    </citation>
    <scope>NUCLEOTIDE SEQUENCE [LARGE SCALE GENOMIC DNA]</scope>
    <source>
        <strain evidence="2 3">DSM 19309</strain>
    </source>
</reference>
<dbReference type="InterPro" id="IPR029057">
    <property type="entry name" value="PRTase-like"/>
</dbReference>
<dbReference type="OrthoDB" id="9810066at2"/>
<dbReference type="InterPro" id="IPR000836">
    <property type="entry name" value="PRTase_dom"/>
</dbReference>
<gene>
    <name evidence="2" type="ORF">Rumeso_01085</name>
</gene>
<dbReference type="GO" id="GO:0016740">
    <property type="term" value="F:transferase activity"/>
    <property type="evidence" value="ECO:0007669"/>
    <property type="project" value="UniProtKB-KW"/>
</dbReference>
<sequence length="227" mass="24372">MRLGPDGFHDRREAGRLLAERLAPLSVPTPVVLALPRGGVPVAYEVARALRAPLDLILVRKIGAPGHEEYAIGAVVDGEPPQVVRNEAVIAALRVPESYIAEETARQVAEIARRRAAYLGPRPPLPVEGRTAIVVDDGIATGATVKAALRGLARARPARLILAVPVAPPEVLAELRPLVDELHCLLAPDPFRAVGLFYDDFSQTADEEVVTLLEQASAHRFGEKAPR</sequence>
<evidence type="ECO:0000313" key="2">
    <source>
        <dbReference type="EMBL" id="EYD77378.1"/>
    </source>
</evidence>
<dbReference type="Gene3D" id="3.40.50.2020">
    <property type="match status" value="1"/>
</dbReference>
<dbReference type="AlphaFoldDB" id="A0A017HT85"/>
<keyword evidence="2" id="KW-0808">Transferase</keyword>
<protein>
    <submittedName>
        <fullName evidence="2">Phosphoribosyl transferase domain protein</fullName>
    </submittedName>
</protein>
<dbReference type="EMBL" id="AOSK01000030">
    <property type="protein sequence ID" value="EYD77378.1"/>
    <property type="molecule type" value="Genomic_DNA"/>
</dbReference>
<accession>A0A017HT85</accession>
<name>A0A017HT85_9RHOB</name>
<dbReference type="HOGENOM" id="CLU_083583_0_0_5"/>
<evidence type="ECO:0000313" key="3">
    <source>
        <dbReference type="Proteomes" id="UP000019666"/>
    </source>
</evidence>
<evidence type="ECO:0000259" key="1">
    <source>
        <dbReference type="Pfam" id="PF00156"/>
    </source>
</evidence>
<dbReference type="RefSeq" id="WP_037277895.1">
    <property type="nucleotide sequence ID" value="NZ_KK088543.1"/>
</dbReference>